<evidence type="ECO:0000313" key="3">
    <source>
        <dbReference type="Proteomes" id="UP000031552"/>
    </source>
</evidence>
<evidence type="ECO:0000313" key="2">
    <source>
        <dbReference type="EMBL" id="CDR34764.1"/>
    </source>
</evidence>
<reference evidence="2" key="2">
    <citation type="submission" date="2014-09" db="EMBL/GenBank/DDBJ databases">
        <title>Criblamydia sequanensis harbors a mega-plasmid encoding arsenite resistance.</title>
        <authorList>
            <person name="Bertelli C."/>
            <person name="Goesmann A."/>
            <person name="Greub G."/>
        </authorList>
    </citation>
    <scope>NUCLEOTIDE SEQUENCE [LARGE SCALE GENOMIC DNA]</scope>
    <source>
        <strain evidence="2">CRIB-18</strain>
    </source>
</reference>
<organism evidence="2 3">
    <name type="scientific">Candidatus Criblamydia sequanensis CRIB-18</name>
    <dbReference type="NCBI Taxonomy" id="1437425"/>
    <lineage>
        <taxon>Bacteria</taxon>
        <taxon>Pseudomonadati</taxon>
        <taxon>Chlamydiota</taxon>
        <taxon>Chlamydiia</taxon>
        <taxon>Parachlamydiales</taxon>
        <taxon>Candidatus Criblamydiaceae</taxon>
        <taxon>Candidatus Criblamydia</taxon>
    </lineage>
</organism>
<dbReference type="SUPFAM" id="SSF53067">
    <property type="entry name" value="Actin-like ATPase domain"/>
    <property type="match status" value="1"/>
</dbReference>
<dbReference type="Pfam" id="PF00480">
    <property type="entry name" value="ROK"/>
    <property type="match status" value="1"/>
</dbReference>
<reference evidence="2" key="1">
    <citation type="submission" date="2013-12" db="EMBL/GenBank/DDBJ databases">
        <authorList>
            <person name="Linke B."/>
        </authorList>
    </citation>
    <scope>NUCLEOTIDE SEQUENCE [LARGE SCALE GENOMIC DNA]</scope>
    <source>
        <strain evidence="2">CRIB-18</strain>
    </source>
</reference>
<dbReference type="Proteomes" id="UP000031552">
    <property type="component" value="Unassembled WGS sequence"/>
</dbReference>
<accession>A0A090E271</accession>
<dbReference type="AlphaFoldDB" id="A0A090E271"/>
<dbReference type="STRING" id="1437425.CSEC_1957"/>
<dbReference type="InterPro" id="IPR043129">
    <property type="entry name" value="ATPase_NBD"/>
</dbReference>
<sequence>MTDKKKWVSGIDLGGTKTLIVAKTKEGEVLDKLVFKTDAKEGPEPVFQHIEKTLLGLTEKLKAPPSAIGIGVAGQIDKKEGKLLFGPNLGWKEVDIKEKLKKFNCPITVLNDVRAATLGEWKYGSGKGFSNLACIFIGTGIGGGFVTDGKLLEGANNSAGEIGHMVVDMNGPKCTCGNFGCLEAFAGGWAIAENARQLIKKHPEKGKRILELAKDDILGIDGKIIIKAYNEKDPLATIVIELAIKALTAGVLSIIHAVNPSLLIFGGGIVDGLPDIVTKVEKEVRLRGLNSALSNLSFKKAALEKEAVAIGATVPFIN</sequence>
<dbReference type="Gene3D" id="3.30.420.40">
    <property type="match status" value="2"/>
</dbReference>
<dbReference type="RefSeq" id="WP_041018297.1">
    <property type="nucleotide sequence ID" value="NZ_CCEJ010000009.1"/>
</dbReference>
<dbReference type="PANTHER" id="PTHR18964:SF149">
    <property type="entry name" value="BIFUNCTIONAL UDP-N-ACETYLGLUCOSAMINE 2-EPIMERASE_N-ACETYLMANNOSAMINE KINASE"/>
    <property type="match status" value="1"/>
</dbReference>
<proteinExistence type="inferred from homology"/>
<evidence type="ECO:0000256" key="1">
    <source>
        <dbReference type="ARBA" id="ARBA00006479"/>
    </source>
</evidence>
<dbReference type="PANTHER" id="PTHR18964">
    <property type="entry name" value="ROK (REPRESSOR, ORF, KINASE) FAMILY"/>
    <property type="match status" value="1"/>
</dbReference>
<comment type="similarity">
    <text evidence="1">Belongs to the ROK (NagC/XylR) family.</text>
</comment>
<protein>
    <submittedName>
        <fullName evidence="2">ROK family protein</fullName>
    </submittedName>
</protein>
<comment type="caution">
    <text evidence="2">The sequence shown here is derived from an EMBL/GenBank/DDBJ whole genome shotgun (WGS) entry which is preliminary data.</text>
</comment>
<gene>
    <name evidence="2" type="ORF">CSEC_1957</name>
</gene>
<dbReference type="InterPro" id="IPR049874">
    <property type="entry name" value="ROK_cs"/>
</dbReference>
<dbReference type="OrthoDB" id="9795247at2"/>
<dbReference type="eggNOG" id="COG1940">
    <property type="taxonomic scope" value="Bacteria"/>
</dbReference>
<dbReference type="InterPro" id="IPR000600">
    <property type="entry name" value="ROK"/>
</dbReference>
<dbReference type="PROSITE" id="PS01125">
    <property type="entry name" value="ROK"/>
    <property type="match status" value="1"/>
</dbReference>
<name>A0A090E271_9BACT</name>
<keyword evidence="3" id="KW-1185">Reference proteome</keyword>
<dbReference type="EMBL" id="CCEJ010000009">
    <property type="protein sequence ID" value="CDR34764.1"/>
    <property type="molecule type" value="Genomic_DNA"/>
</dbReference>